<reference evidence="1" key="2">
    <citation type="submission" date="2019-07" db="EMBL/GenBank/DDBJ databases">
        <authorList>
            <person name="Seetharam A."/>
            <person name="Woodhouse M."/>
            <person name="Cannon E."/>
        </authorList>
    </citation>
    <scope>NUCLEOTIDE SEQUENCE [LARGE SCALE GENOMIC DNA]</scope>
    <source>
        <strain evidence="1">cv. B73</strain>
    </source>
</reference>
<dbReference type="Gramene" id="Zm00001eb430320_T002">
    <property type="protein sequence ID" value="Zm00001eb430320_P002"/>
    <property type="gene ID" value="Zm00001eb430320"/>
</dbReference>
<reference evidence="2" key="1">
    <citation type="journal article" date="2009" name="Science">
        <title>The B73 maize genome: complexity, diversity, and dynamics.</title>
        <authorList>
            <person name="Schnable P.S."/>
            <person name="Ware D."/>
            <person name="Fulton R.S."/>
            <person name="Stein J.C."/>
            <person name="Wei F."/>
            <person name="Pasternak S."/>
            <person name="Liang C."/>
            <person name="Zhang J."/>
            <person name="Fulton L."/>
            <person name="Graves T.A."/>
            <person name="Minx P."/>
            <person name="Reily A.D."/>
            <person name="Courtney L."/>
            <person name="Kruchowski S.S."/>
            <person name="Tomlinson C."/>
            <person name="Strong C."/>
            <person name="Delehaunty K."/>
            <person name="Fronick C."/>
            <person name="Courtney B."/>
            <person name="Rock S.M."/>
            <person name="Belter E."/>
            <person name="Du F."/>
            <person name="Kim K."/>
            <person name="Abbott R.M."/>
            <person name="Cotton M."/>
            <person name="Levy A."/>
            <person name="Marchetto P."/>
            <person name="Ochoa K."/>
            <person name="Jackson S.M."/>
            <person name="Gillam B."/>
            <person name="Chen W."/>
            <person name="Yan L."/>
            <person name="Higginbotham J."/>
            <person name="Cardenas M."/>
            <person name="Waligorski J."/>
            <person name="Applebaum E."/>
            <person name="Phelps L."/>
            <person name="Falcone J."/>
            <person name="Kanchi K."/>
            <person name="Thane T."/>
            <person name="Scimone A."/>
            <person name="Thane N."/>
            <person name="Henke J."/>
            <person name="Wang T."/>
            <person name="Ruppert J."/>
            <person name="Shah N."/>
            <person name="Rotter K."/>
            <person name="Hodges J."/>
            <person name="Ingenthron E."/>
            <person name="Cordes M."/>
            <person name="Kohlberg S."/>
            <person name="Sgro J."/>
            <person name="Delgado B."/>
            <person name="Mead K."/>
            <person name="Chinwalla A."/>
            <person name="Leonard S."/>
            <person name="Crouse K."/>
            <person name="Collura K."/>
            <person name="Kudrna D."/>
            <person name="Currie J."/>
            <person name="He R."/>
            <person name="Angelova A."/>
            <person name="Rajasekar S."/>
            <person name="Mueller T."/>
            <person name="Lomeli R."/>
            <person name="Scara G."/>
            <person name="Ko A."/>
            <person name="Delaney K."/>
            <person name="Wissotski M."/>
            <person name="Lopez G."/>
            <person name="Campos D."/>
            <person name="Braidotti M."/>
            <person name="Ashley E."/>
            <person name="Golser W."/>
            <person name="Kim H."/>
            <person name="Lee S."/>
            <person name="Lin J."/>
            <person name="Dujmic Z."/>
            <person name="Kim W."/>
            <person name="Talag J."/>
            <person name="Zuccolo A."/>
            <person name="Fan C."/>
            <person name="Sebastian A."/>
            <person name="Kramer M."/>
            <person name="Spiegel L."/>
            <person name="Nascimento L."/>
            <person name="Zutavern T."/>
            <person name="Miller B."/>
            <person name="Ambroise C."/>
            <person name="Muller S."/>
            <person name="Spooner W."/>
            <person name="Narechania A."/>
            <person name="Ren L."/>
            <person name="Wei S."/>
            <person name="Kumari S."/>
            <person name="Faga B."/>
            <person name="Levy M.J."/>
            <person name="McMahan L."/>
            <person name="Van Buren P."/>
            <person name="Vaughn M.W."/>
            <person name="Ying K."/>
            <person name="Yeh C.-T."/>
            <person name="Emrich S.J."/>
            <person name="Jia Y."/>
            <person name="Kalyanaraman A."/>
            <person name="Hsia A.-P."/>
            <person name="Barbazuk W.B."/>
            <person name="Baucom R.S."/>
            <person name="Brutnell T.P."/>
            <person name="Carpita N.C."/>
            <person name="Chaparro C."/>
            <person name="Chia J.-M."/>
            <person name="Deragon J.-M."/>
            <person name="Estill J.C."/>
            <person name="Fu Y."/>
            <person name="Jeddeloh J.A."/>
            <person name="Han Y."/>
            <person name="Lee H."/>
            <person name="Li P."/>
            <person name="Lisch D.R."/>
            <person name="Liu S."/>
            <person name="Liu Z."/>
            <person name="Nagel D.H."/>
            <person name="McCann M.C."/>
            <person name="SanMiguel P."/>
            <person name="Myers A.M."/>
            <person name="Nettleton D."/>
            <person name="Nguyen J."/>
            <person name="Penning B.W."/>
            <person name="Ponnala L."/>
            <person name="Schneider K.L."/>
            <person name="Schwartz D.C."/>
            <person name="Sharma A."/>
            <person name="Soderlund C."/>
            <person name="Springer N.M."/>
            <person name="Sun Q."/>
            <person name="Wang H."/>
            <person name="Waterman M."/>
            <person name="Westerman R."/>
            <person name="Wolfgruber T.K."/>
            <person name="Yang L."/>
            <person name="Yu Y."/>
            <person name="Zhang L."/>
            <person name="Zhou S."/>
            <person name="Zhu Q."/>
            <person name="Bennetzen J.L."/>
            <person name="Dawe R.K."/>
            <person name="Jiang J."/>
            <person name="Jiang N."/>
            <person name="Presting G.G."/>
            <person name="Wessler S.R."/>
            <person name="Aluru S."/>
            <person name="Martienssen R.A."/>
            <person name="Clifton S.W."/>
            <person name="McCombie W.R."/>
            <person name="Wing R.A."/>
            <person name="Wilson R.K."/>
        </authorList>
    </citation>
    <scope>NUCLEOTIDE SEQUENCE [LARGE SCALE GENOMIC DNA]</scope>
    <source>
        <strain evidence="2">cv. B73</strain>
    </source>
</reference>
<dbReference type="EnsemblPlants" id="Zm00001eb430320_T002">
    <property type="protein sequence ID" value="Zm00001eb430320_P002"/>
    <property type="gene ID" value="Zm00001eb430320"/>
</dbReference>
<keyword evidence="2" id="KW-1185">Reference proteome</keyword>
<evidence type="ECO:0000313" key="1">
    <source>
        <dbReference type="EnsemblPlants" id="Zm00001eb430320_P002"/>
    </source>
</evidence>
<proteinExistence type="predicted"/>
<name>A0A804UN26_MAIZE</name>
<organism evidence="1 2">
    <name type="scientific">Zea mays</name>
    <name type="common">Maize</name>
    <dbReference type="NCBI Taxonomy" id="4577"/>
    <lineage>
        <taxon>Eukaryota</taxon>
        <taxon>Viridiplantae</taxon>
        <taxon>Streptophyta</taxon>
        <taxon>Embryophyta</taxon>
        <taxon>Tracheophyta</taxon>
        <taxon>Spermatophyta</taxon>
        <taxon>Magnoliopsida</taxon>
        <taxon>Liliopsida</taxon>
        <taxon>Poales</taxon>
        <taxon>Poaceae</taxon>
        <taxon>PACMAD clade</taxon>
        <taxon>Panicoideae</taxon>
        <taxon>Andropogonodae</taxon>
        <taxon>Andropogoneae</taxon>
        <taxon>Tripsacinae</taxon>
        <taxon>Zea</taxon>
    </lineage>
</organism>
<accession>A0A804UN26</accession>
<dbReference type="PANTHER" id="PTHR37754:SF4">
    <property type="entry name" value="EF-HAND DOMAIN-CONTAINING PROTEIN"/>
    <property type="match status" value="1"/>
</dbReference>
<sequence length="220" mass="24677">MSSSKKSSFFGRAWDRARGKPRLPALHTRTHLSISPPFLQPFRFSSLIRSRIEFVHVQSILTLCVRFAGKSDVERICKEVFEDMADKNTGLLDINSLHVATLMVYNSINRQLIGPHKDPPCMNTIAEKMEEYRAKKGILFTEFQEMILMWVHKDLRLVLANKAAVAILGAPLLAVTAKNAARQVPRISDAVEQVPTPLLAAVFSVGLMLLQDVRLGKQRG</sequence>
<dbReference type="OrthoDB" id="644294at2759"/>
<reference evidence="1" key="3">
    <citation type="submission" date="2021-05" db="UniProtKB">
        <authorList>
            <consortium name="EnsemblPlants"/>
        </authorList>
    </citation>
    <scope>IDENTIFICATION</scope>
    <source>
        <strain evidence="1">cv. B73</strain>
    </source>
</reference>
<dbReference type="InParanoid" id="A0A804UN26"/>
<dbReference type="PANTHER" id="PTHR37754">
    <property type="entry name" value="CALCIUM ION-BINDING PROTEIN"/>
    <property type="match status" value="1"/>
</dbReference>
<protein>
    <submittedName>
        <fullName evidence="1">Uncharacterized protein</fullName>
    </submittedName>
</protein>
<gene>
    <name evidence="1" type="primary">LOC100281097</name>
</gene>
<dbReference type="Proteomes" id="UP000007305">
    <property type="component" value="Chromosome 10"/>
</dbReference>
<evidence type="ECO:0000313" key="2">
    <source>
        <dbReference type="Proteomes" id="UP000007305"/>
    </source>
</evidence>
<dbReference type="AlphaFoldDB" id="A0A804UN26"/>